<feature type="transmembrane region" description="Helical" evidence="11">
    <location>
        <begin position="271"/>
        <end position="292"/>
    </location>
</feature>
<feature type="transmembrane region" description="Helical" evidence="11">
    <location>
        <begin position="378"/>
        <end position="396"/>
    </location>
</feature>
<dbReference type="Gene3D" id="2.170.180.11">
    <property type="entry name" value="Methuselah ectodomain, domain 2"/>
    <property type="match status" value="1"/>
</dbReference>
<comment type="subcellular location">
    <subcellularLocation>
        <location evidence="1">Cell membrane</location>
        <topology evidence="1">Multi-pass membrane protein</topology>
    </subcellularLocation>
</comment>
<name>A0A182M3B4_9DIPT</name>
<reference evidence="13" key="2">
    <citation type="submission" date="2020-05" db="UniProtKB">
        <authorList>
            <consortium name="EnsemblMetazoa"/>
        </authorList>
    </citation>
    <scope>IDENTIFICATION</scope>
    <source>
        <strain evidence="13">A-37</strain>
    </source>
</reference>
<comment type="similarity">
    <text evidence="2">Belongs to the G-protein coupled receptor 2 family. Mth subfamily.</text>
</comment>
<dbReference type="PANTHER" id="PTHR46953">
    <property type="entry name" value="G-PROTEIN COUPLED RECEPTOR MTH-LIKE 1-RELATED"/>
    <property type="match status" value="1"/>
</dbReference>
<evidence type="ECO:0000256" key="7">
    <source>
        <dbReference type="ARBA" id="ARBA00023040"/>
    </source>
</evidence>
<keyword evidence="8 11" id="KW-0472">Membrane</keyword>
<dbReference type="PANTHER" id="PTHR46953:SF3">
    <property type="entry name" value="G-PROTEIN COUPLED RECEPTOR MTH-LIKE 14-RELATED"/>
    <property type="match status" value="1"/>
</dbReference>
<dbReference type="EMBL" id="AXCM01002089">
    <property type="status" value="NOT_ANNOTATED_CDS"/>
    <property type="molecule type" value="Genomic_DNA"/>
</dbReference>
<feature type="transmembrane region" description="Helical" evidence="11">
    <location>
        <begin position="340"/>
        <end position="366"/>
    </location>
</feature>
<evidence type="ECO:0000256" key="9">
    <source>
        <dbReference type="ARBA" id="ARBA00023170"/>
    </source>
</evidence>
<dbReference type="STRING" id="139723.A0A182M3B4"/>
<dbReference type="Proteomes" id="UP000075883">
    <property type="component" value="Unassembled WGS sequence"/>
</dbReference>
<keyword evidence="9" id="KW-0675">Receptor</keyword>
<feature type="transmembrane region" description="Helical" evidence="11">
    <location>
        <begin position="299"/>
        <end position="320"/>
    </location>
</feature>
<evidence type="ECO:0000256" key="6">
    <source>
        <dbReference type="ARBA" id="ARBA00022989"/>
    </source>
</evidence>
<evidence type="ECO:0000256" key="8">
    <source>
        <dbReference type="ARBA" id="ARBA00023136"/>
    </source>
</evidence>
<feature type="chain" id="PRO_5008127789" description="Methuselah N-terminal domain-containing protein" evidence="12">
    <location>
        <begin position="29"/>
        <end position="552"/>
    </location>
</feature>
<evidence type="ECO:0000256" key="12">
    <source>
        <dbReference type="SAM" id="SignalP"/>
    </source>
</evidence>
<reference evidence="14" key="1">
    <citation type="submission" date="2013-09" db="EMBL/GenBank/DDBJ databases">
        <title>The Genome Sequence of Anopheles culicifacies species A.</title>
        <authorList>
            <consortium name="The Broad Institute Genomics Platform"/>
            <person name="Neafsey D.E."/>
            <person name="Besansky N."/>
            <person name="Howell P."/>
            <person name="Walton C."/>
            <person name="Young S.K."/>
            <person name="Zeng Q."/>
            <person name="Gargeya S."/>
            <person name="Fitzgerald M."/>
            <person name="Haas B."/>
            <person name="Abouelleil A."/>
            <person name="Allen A.W."/>
            <person name="Alvarado L."/>
            <person name="Arachchi H.M."/>
            <person name="Berlin A.M."/>
            <person name="Chapman S.B."/>
            <person name="Gainer-Dewar J."/>
            <person name="Goldberg J."/>
            <person name="Griggs A."/>
            <person name="Gujja S."/>
            <person name="Hansen M."/>
            <person name="Howarth C."/>
            <person name="Imamovic A."/>
            <person name="Ireland A."/>
            <person name="Larimer J."/>
            <person name="McCowan C."/>
            <person name="Murphy C."/>
            <person name="Pearson M."/>
            <person name="Poon T.W."/>
            <person name="Priest M."/>
            <person name="Roberts A."/>
            <person name="Saif S."/>
            <person name="Shea T."/>
            <person name="Sisk P."/>
            <person name="Sykes S."/>
            <person name="Wortman J."/>
            <person name="Nusbaum C."/>
            <person name="Birren B."/>
        </authorList>
    </citation>
    <scope>NUCLEOTIDE SEQUENCE [LARGE SCALE GENOMIC DNA]</scope>
    <source>
        <strain evidence="14">A-37</strain>
    </source>
</reference>
<accession>A0A182M3B4</accession>
<keyword evidence="3" id="KW-1003">Cell membrane</keyword>
<dbReference type="InterPro" id="IPR036272">
    <property type="entry name" value="Methuselah_N_sf"/>
</dbReference>
<keyword evidence="7" id="KW-0297">G-protein coupled receptor</keyword>
<evidence type="ECO:0000256" key="1">
    <source>
        <dbReference type="ARBA" id="ARBA00004651"/>
    </source>
</evidence>
<feature type="signal peptide" evidence="12">
    <location>
        <begin position="1"/>
        <end position="28"/>
    </location>
</feature>
<dbReference type="EnsemblMetazoa" id="ACUA008421-RA">
    <property type="protein sequence ID" value="ACUA008421-PA"/>
    <property type="gene ID" value="ACUA008421"/>
</dbReference>
<keyword evidence="6 11" id="KW-1133">Transmembrane helix</keyword>
<dbReference type="InterPro" id="IPR023311">
    <property type="entry name" value="Methusela_ecto_dom_2"/>
</dbReference>
<evidence type="ECO:0000256" key="2">
    <source>
        <dbReference type="ARBA" id="ARBA00008979"/>
    </source>
</evidence>
<proteinExistence type="inferred from homology"/>
<evidence type="ECO:0000256" key="4">
    <source>
        <dbReference type="ARBA" id="ARBA00022692"/>
    </source>
</evidence>
<dbReference type="InterPro" id="IPR052808">
    <property type="entry name" value="GPCR_Mth-like"/>
</dbReference>
<evidence type="ECO:0000256" key="10">
    <source>
        <dbReference type="ARBA" id="ARBA00023224"/>
    </source>
</evidence>
<sequence length="552" mass="60293">MIRSATRTLVRHCVLLLVVQVALDGSVATIDNATGAVRDNSLPSEVSPDVIDESNVSSEVNNDTGRLAVSPSTATVSYTTEIASSTTSSISASNEVTLTVTTPVATEVPFQQPPSTDELPPNCSEFRASPVQLMYSEKARIRKCCPPGQMVQPRNSFQYECVPGSRELQIETIEAQFYGNNECIEVTGEQLVLPVESLDLCESDPKALMYSADQGDELFVLQNGSLLVLEMGSLVSVFDTYCVEMTNDEMLLAKVCETAKIDRVGLIEFCMLFGSVLSVLALLATALCYSFVPKLKDIYGYLIAVHAGTFAIGTIFFGLARCGGRCINPANVDITETFANALLGSSMFAFFLMNVYNSMYVAYYIPNGLEYENKNKRDVYAFLAVLYCITLIPLVLFPKGGLVCIVFLYFGAIVVAHILSSYYTKRLTKGIYQQLSGQAKINETRLNDINGQRFLCLVETICAVALWIVLAGLILSSSMTGTGRIVAMYCIVVQGLIIGVLFVAGQQRWIILRECWSNSGSVNLREVENGEEMKTFAKSVMLAEGNEDVTTT</sequence>
<evidence type="ECO:0000313" key="13">
    <source>
        <dbReference type="EnsemblMetazoa" id="ACUA008421-PA"/>
    </source>
</evidence>
<keyword evidence="4 11" id="KW-0812">Transmembrane</keyword>
<keyword evidence="10" id="KW-0807">Transducer</keyword>
<evidence type="ECO:0000256" key="3">
    <source>
        <dbReference type="ARBA" id="ARBA00022475"/>
    </source>
</evidence>
<keyword evidence="5 12" id="KW-0732">Signal</keyword>
<evidence type="ECO:0000313" key="14">
    <source>
        <dbReference type="Proteomes" id="UP000075883"/>
    </source>
</evidence>
<dbReference type="GO" id="GO:0004930">
    <property type="term" value="F:G protein-coupled receptor activity"/>
    <property type="evidence" value="ECO:0007669"/>
    <property type="project" value="UniProtKB-KW"/>
</dbReference>
<evidence type="ECO:0000256" key="5">
    <source>
        <dbReference type="ARBA" id="ARBA00022729"/>
    </source>
</evidence>
<evidence type="ECO:0000256" key="11">
    <source>
        <dbReference type="SAM" id="Phobius"/>
    </source>
</evidence>
<feature type="transmembrane region" description="Helical" evidence="11">
    <location>
        <begin position="454"/>
        <end position="474"/>
    </location>
</feature>
<dbReference type="GO" id="GO:0005886">
    <property type="term" value="C:plasma membrane"/>
    <property type="evidence" value="ECO:0007669"/>
    <property type="project" value="UniProtKB-SubCell"/>
</dbReference>
<feature type="transmembrane region" description="Helical" evidence="11">
    <location>
        <begin position="402"/>
        <end position="423"/>
    </location>
</feature>
<feature type="transmembrane region" description="Helical" evidence="11">
    <location>
        <begin position="486"/>
        <end position="504"/>
    </location>
</feature>
<organism evidence="13 14">
    <name type="scientific">Anopheles culicifacies</name>
    <dbReference type="NCBI Taxonomy" id="139723"/>
    <lineage>
        <taxon>Eukaryota</taxon>
        <taxon>Metazoa</taxon>
        <taxon>Ecdysozoa</taxon>
        <taxon>Arthropoda</taxon>
        <taxon>Hexapoda</taxon>
        <taxon>Insecta</taxon>
        <taxon>Pterygota</taxon>
        <taxon>Neoptera</taxon>
        <taxon>Endopterygota</taxon>
        <taxon>Diptera</taxon>
        <taxon>Nematocera</taxon>
        <taxon>Culicoidea</taxon>
        <taxon>Culicidae</taxon>
        <taxon>Anophelinae</taxon>
        <taxon>Anopheles</taxon>
        <taxon>culicifacies species complex</taxon>
    </lineage>
</organism>
<evidence type="ECO:0008006" key="15">
    <source>
        <dbReference type="Google" id="ProtNLM"/>
    </source>
</evidence>
<protein>
    <recommendedName>
        <fullName evidence="15">Methuselah N-terminal domain-containing protein</fullName>
    </recommendedName>
</protein>
<keyword evidence="14" id="KW-1185">Reference proteome</keyword>
<dbReference type="AlphaFoldDB" id="A0A182M3B4"/>
<dbReference type="SUPFAM" id="SSF63877">
    <property type="entry name" value="Methuselah ectodomain"/>
    <property type="match status" value="1"/>
</dbReference>
<dbReference type="VEuPathDB" id="VectorBase:ACUA008421"/>